<dbReference type="SUPFAM" id="SSF144091">
    <property type="entry name" value="Rhomboid-like"/>
    <property type="match status" value="1"/>
</dbReference>
<reference evidence="9 10" key="1">
    <citation type="journal article" date="2019" name="Int. J. Syst. Evol. Microbiol.">
        <title>The Global Catalogue of Microorganisms (GCM) 10K type strain sequencing project: providing services to taxonomists for standard genome sequencing and annotation.</title>
        <authorList>
            <consortium name="The Broad Institute Genomics Platform"/>
            <consortium name="The Broad Institute Genome Sequencing Center for Infectious Disease"/>
            <person name="Wu L."/>
            <person name="Ma J."/>
        </authorList>
    </citation>
    <scope>NUCLEOTIDE SEQUENCE [LARGE SCALE GENOMIC DNA]</scope>
    <source>
        <strain evidence="9 10">JCM 13004</strain>
    </source>
</reference>
<dbReference type="InterPro" id="IPR022764">
    <property type="entry name" value="Peptidase_S54_rhomboid_dom"/>
</dbReference>
<evidence type="ECO:0000256" key="5">
    <source>
        <dbReference type="ARBA" id="ARBA00022989"/>
    </source>
</evidence>
<organism evidence="9 10">
    <name type="scientific">Kitasatospora nipponensis</name>
    <dbReference type="NCBI Taxonomy" id="258049"/>
    <lineage>
        <taxon>Bacteria</taxon>
        <taxon>Bacillati</taxon>
        <taxon>Actinomycetota</taxon>
        <taxon>Actinomycetes</taxon>
        <taxon>Kitasatosporales</taxon>
        <taxon>Streptomycetaceae</taxon>
        <taxon>Kitasatospora</taxon>
    </lineage>
</organism>
<dbReference type="PANTHER" id="PTHR43731">
    <property type="entry name" value="RHOMBOID PROTEASE"/>
    <property type="match status" value="1"/>
</dbReference>
<keyword evidence="3 7" id="KW-0812">Transmembrane</keyword>
<feature type="domain" description="Peptidase S54 rhomboid" evidence="8">
    <location>
        <begin position="141"/>
        <end position="278"/>
    </location>
</feature>
<evidence type="ECO:0000256" key="4">
    <source>
        <dbReference type="ARBA" id="ARBA00022801"/>
    </source>
</evidence>
<sequence>MPATPATEDPQPPAALPLTTCFRHPKRESYIRCTRCERFICPDCMRDAPVGHQCPECVKSGQRSVRQPRSRFGARAGTKPVLTYLLIALNVLVYLAELADRHVVDRFADLGQGVRGPDGAFYVVAGDSLPPGFHAVGIAHGEWYRLITSAFVHQLPTGGAFGITHILLNMASLWMFGRVVEEQLGRLRFLALYLVSALGGSVLFYQLDPTGSAVGASGAIFGLIGAYFLMTRRMRYDPLGGGRQLIYAVVWLVGSAGITAWQGHLGGLLAGSAVGAAFVFAPRAGRAVIQALAVLAVVAVLVLLVVAKNADVVSSVPWG</sequence>
<protein>
    <submittedName>
        <fullName evidence="9">Rhomboid family intramembrane serine protease</fullName>
    </submittedName>
</protein>
<keyword evidence="4" id="KW-0378">Hydrolase</keyword>
<proteinExistence type="inferred from homology"/>
<evidence type="ECO:0000259" key="8">
    <source>
        <dbReference type="Pfam" id="PF01694"/>
    </source>
</evidence>
<comment type="subcellular location">
    <subcellularLocation>
        <location evidence="1">Membrane</location>
        <topology evidence="1">Multi-pass membrane protein</topology>
    </subcellularLocation>
</comment>
<name>A0ABN1W4V1_9ACTN</name>
<dbReference type="EMBL" id="BAAALF010000038">
    <property type="protein sequence ID" value="GAA1235746.1"/>
    <property type="molecule type" value="Genomic_DNA"/>
</dbReference>
<dbReference type="Pfam" id="PF01694">
    <property type="entry name" value="Rhomboid"/>
    <property type="match status" value="1"/>
</dbReference>
<feature type="transmembrane region" description="Helical" evidence="7">
    <location>
        <begin position="189"/>
        <end position="207"/>
    </location>
</feature>
<dbReference type="GO" id="GO:0006508">
    <property type="term" value="P:proteolysis"/>
    <property type="evidence" value="ECO:0007669"/>
    <property type="project" value="UniProtKB-KW"/>
</dbReference>
<gene>
    <name evidence="9" type="ORF">GCM10009665_27440</name>
</gene>
<dbReference type="InterPro" id="IPR035952">
    <property type="entry name" value="Rhomboid-like_sf"/>
</dbReference>
<dbReference type="PANTHER" id="PTHR43731:SF14">
    <property type="entry name" value="PRESENILIN-ASSOCIATED RHOMBOID-LIKE PROTEIN, MITOCHONDRIAL"/>
    <property type="match status" value="1"/>
</dbReference>
<dbReference type="Proteomes" id="UP001500037">
    <property type="component" value="Unassembled WGS sequence"/>
</dbReference>
<evidence type="ECO:0000313" key="10">
    <source>
        <dbReference type="Proteomes" id="UP001500037"/>
    </source>
</evidence>
<feature type="transmembrane region" description="Helical" evidence="7">
    <location>
        <begin position="288"/>
        <end position="307"/>
    </location>
</feature>
<evidence type="ECO:0000313" key="9">
    <source>
        <dbReference type="EMBL" id="GAA1235746.1"/>
    </source>
</evidence>
<evidence type="ECO:0000256" key="2">
    <source>
        <dbReference type="ARBA" id="ARBA00009045"/>
    </source>
</evidence>
<evidence type="ECO:0000256" key="7">
    <source>
        <dbReference type="SAM" id="Phobius"/>
    </source>
</evidence>
<evidence type="ECO:0000256" key="6">
    <source>
        <dbReference type="ARBA" id="ARBA00023136"/>
    </source>
</evidence>
<keyword evidence="6 7" id="KW-0472">Membrane</keyword>
<feature type="transmembrane region" description="Helical" evidence="7">
    <location>
        <begin position="242"/>
        <end position="258"/>
    </location>
</feature>
<feature type="transmembrane region" description="Helical" evidence="7">
    <location>
        <begin position="159"/>
        <end position="177"/>
    </location>
</feature>
<accession>A0ABN1W4V1</accession>
<feature type="transmembrane region" description="Helical" evidence="7">
    <location>
        <begin position="213"/>
        <end position="230"/>
    </location>
</feature>
<dbReference type="InterPro" id="IPR050925">
    <property type="entry name" value="Rhomboid_protease_S54"/>
</dbReference>
<feature type="transmembrane region" description="Helical" evidence="7">
    <location>
        <begin position="76"/>
        <end position="96"/>
    </location>
</feature>
<dbReference type="Gene3D" id="1.20.1540.10">
    <property type="entry name" value="Rhomboid-like"/>
    <property type="match status" value="1"/>
</dbReference>
<keyword evidence="5 7" id="KW-1133">Transmembrane helix</keyword>
<keyword evidence="9" id="KW-0645">Protease</keyword>
<evidence type="ECO:0000256" key="1">
    <source>
        <dbReference type="ARBA" id="ARBA00004141"/>
    </source>
</evidence>
<keyword evidence="10" id="KW-1185">Reference proteome</keyword>
<evidence type="ECO:0000256" key="3">
    <source>
        <dbReference type="ARBA" id="ARBA00022692"/>
    </source>
</evidence>
<dbReference type="GO" id="GO:0008233">
    <property type="term" value="F:peptidase activity"/>
    <property type="evidence" value="ECO:0007669"/>
    <property type="project" value="UniProtKB-KW"/>
</dbReference>
<comment type="similarity">
    <text evidence="2">Belongs to the peptidase S54 family.</text>
</comment>
<comment type="caution">
    <text evidence="9">The sequence shown here is derived from an EMBL/GenBank/DDBJ whole genome shotgun (WGS) entry which is preliminary data.</text>
</comment>
<dbReference type="RefSeq" id="WP_344441757.1">
    <property type="nucleotide sequence ID" value="NZ_BAAALF010000038.1"/>
</dbReference>